<keyword evidence="4" id="KW-0560">Oxidoreductase</keyword>
<dbReference type="PANTHER" id="PTHR43647:SF1">
    <property type="entry name" value="3-KETO-STEROID REDUCTASE ERG27"/>
    <property type="match status" value="1"/>
</dbReference>
<comment type="pathway">
    <text evidence="6">Steroid biosynthesis; zymosterol biosynthesis; zymosterol from lanosterol: step 5/6.</text>
</comment>
<name>A0A067N926_BOTB1</name>
<dbReference type="InParanoid" id="A0A067N926"/>
<dbReference type="HOGENOM" id="CLU_029944_1_1_1"/>
<keyword evidence="1" id="KW-0444">Lipid biosynthesis</keyword>
<evidence type="ECO:0000256" key="3">
    <source>
        <dbReference type="ARBA" id="ARBA00022955"/>
    </source>
</evidence>
<keyword evidence="3" id="KW-0752">Steroid biosynthesis</keyword>
<evidence type="ECO:0000256" key="6">
    <source>
        <dbReference type="ARBA" id="ARBA00023589"/>
    </source>
</evidence>
<dbReference type="GO" id="GO:0000253">
    <property type="term" value="F:3-beta-hydroxysteroid 3-dehydrogenase (NADP+) activity"/>
    <property type="evidence" value="ECO:0007669"/>
    <property type="project" value="UniProtKB-EC"/>
</dbReference>
<keyword evidence="2" id="KW-0521">NADP</keyword>
<evidence type="ECO:0000313" key="10">
    <source>
        <dbReference type="Proteomes" id="UP000027195"/>
    </source>
</evidence>
<organism evidence="9 10">
    <name type="scientific">Botryobasidium botryosum (strain FD-172 SS1)</name>
    <dbReference type="NCBI Taxonomy" id="930990"/>
    <lineage>
        <taxon>Eukaryota</taxon>
        <taxon>Fungi</taxon>
        <taxon>Dikarya</taxon>
        <taxon>Basidiomycota</taxon>
        <taxon>Agaricomycotina</taxon>
        <taxon>Agaricomycetes</taxon>
        <taxon>Cantharellales</taxon>
        <taxon>Botryobasidiaceae</taxon>
        <taxon>Botryobasidium</taxon>
    </lineage>
</organism>
<dbReference type="Gene3D" id="3.40.50.720">
    <property type="entry name" value="NAD(P)-binding Rossmann-like Domain"/>
    <property type="match status" value="1"/>
</dbReference>
<dbReference type="STRING" id="930990.A0A067N926"/>
<dbReference type="InterPro" id="IPR002347">
    <property type="entry name" value="SDR_fam"/>
</dbReference>
<comment type="similarity">
    <text evidence="7">Belongs to the short-chain dehydrogenases/reductases (SDR) family. ERG27 subfamily.</text>
</comment>
<proteinExistence type="inferred from homology"/>
<evidence type="ECO:0000256" key="1">
    <source>
        <dbReference type="ARBA" id="ARBA00022516"/>
    </source>
</evidence>
<gene>
    <name evidence="9" type="ORF">BOTBODRAFT_26646</name>
</gene>
<dbReference type="PRINTS" id="PR00081">
    <property type="entry name" value="GDHRDH"/>
</dbReference>
<sequence>MAPTGSTPSRVVAIVTGANRGIGFGICHRLLLQLSRSAPSDALPQPAVSPSTASSPFTPCTAFTLILACRSRYRAETARTRLFELLDEDLQKQSAGEEYDGHGHLFRKNLEIDIIILDLASVDSVFRFCDEVQQKYPYVTHAILNAAAGPWNGINWPAAFWKLATDLIYAVTYPDYQKQLVGVRSEDGLGWTWQSNVFGHYLLVKTLADSFSRVPSSSRPARILWQTSISTHHREFNPSDWQLTSSLAPYELSKYHGDLLSYSLANHDQSGVRHITIHPGVVATQIVVLGWFLSLMKLLSFHMARLLGSPNHPIYPLQGGISASHISLVSLDALPPASAPIKYGSRSLGWTGMEAVGTNPIMGWNEERRKHGQELLERCEKLRFDLEEKRRANPPTWVEC</sequence>
<dbReference type="GO" id="GO:0006694">
    <property type="term" value="P:steroid biosynthetic process"/>
    <property type="evidence" value="ECO:0007669"/>
    <property type="project" value="UniProtKB-KW"/>
</dbReference>
<evidence type="ECO:0000256" key="7">
    <source>
        <dbReference type="ARBA" id="ARBA00023593"/>
    </source>
</evidence>
<dbReference type="GO" id="GO:0005741">
    <property type="term" value="C:mitochondrial outer membrane"/>
    <property type="evidence" value="ECO:0007669"/>
    <property type="project" value="TreeGrafter"/>
</dbReference>
<dbReference type="OrthoDB" id="331544at2759"/>
<dbReference type="GO" id="GO:0005789">
    <property type="term" value="C:endoplasmic reticulum membrane"/>
    <property type="evidence" value="ECO:0007669"/>
    <property type="project" value="TreeGrafter"/>
</dbReference>
<reference evidence="10" key="1">
    <citation type="journal article" date="2014" name="Proc. Natl. Acad. Sci. U.S.A.">
        <title>Extensive sampling of basidiomycete genomes demonstrates inadequacy of the white-rot/brown-rot paradigm for wood decay fungi.</title>
        <authorList>
            <person name="Riley R."/>
            <person name="Salamov A.A."/>
            <person name="Brown D.W."/>
            <person name="Nagy L.G."/>
            <person name="Floudas D."/>
            <person name="Held B.W."/>
            <person name="Levasseur A."/>
            <person name="Lombard V."/>
            <person name="Morin E."/>
            <person name="Otillar R."/>
            <person name="Lindquist E.A."/>
            <person name="Sun H."/>
            <person name="LaButti K.M."/>
            <person name="Schmutz J."/>
            <person name="Jabbour D."/>
            <person name="Luo H."/>
            <person name="Baker S.E."/>
            <person name="Pisabarro A.G."/>
            <person name="Walton J.D."/>
            <person name="Blanchette R.A."/>
            <person name="Henrissat B."/>
            <person name="Martin F."/>
            <person name="Cullen D."/>
            <person name="Hibbett D.S."/>
            <person name="Grigoriev I.V."/>
        </authorList>
    </citation>
    <scope>NUCLEOTIDE SEQUENCE [LARGE SCALE GENOMIC DNA]</scope>
    <source>
        <strain evidence="10">FD-172 SS1</strain>
    </source>
</reference>
<dbReference type="FunCoup" id="A0A067N926">
    <property type="interactions" value="64"/>
</dbReference>
<dbReference type="EMBL" id="KL198017">
    <property type="protein sequence ID" value="KDQ20637.1"/>
    <property type="molecule type" value="Genomic_DNA"/>
</dbReference>
<protein>
    <recommendedName>
        <fullName evidence="8">3beta-hydroxysteroid 3-dehydrogenase</fullName>
        <ecNumber evidence="8">1.1.1.270</ecNumber>
    </recommendedName>
</protein>
<dbReference type="GO" id="GO:0005811">
    <property type="term" value="C:lipid droplet"/>
    <property type="evidence" value="ECO:0007669"/>
    <property type="project" value="TreeGrafter"/>
</dbReference>
<evidence type="ECO:0000313" key="9">
    <source>
        <dbReference type="EMBL" id="KDQ20637.1"/>
    </source>
</evidence>
<dbReference type="Proteomes" id="UP000027195">
    <property type="component" value="Unassembled WGS sequence"/>
</dbReference>
<accession>A0A067N926</accession>
<evidence type="ECO:0000256" key="2">
    <source>
        <dbReference type="ARBA" id="ARBA00022857"/>
    </source>
</evidence>
<dbReference type="SUPFAM" id="SSF51735">
    <property type="entry name" value="NAD(P)-binding Rossmann-fold domains"/>
    <property type="match status" value="1"/>
</dbReference>
<dbReference type="PANTHER" id="PTHR43647">
    <property type="entry name" value="DEHYDROGENASE"/>
    <property type="match status" value="1"/>
</dbReference>
<dbReference type="InterPro" id="IPR051593">
    <property type="entry name" value="Ergosterol_Biosynth_ERG27"/>
</dbReference>
<dbReference type="InterPro" id="IPR036291">
    <property type="entry name" value="NAD(P)-bd_dom_sf"/>
</dbReference>
<keyword evidence="5" id="KW-0443">Lipid metabolism</keyword>
<evidence type="ECO:0000256" key="4">
    <source>
        <dbReference type="ARBA" id="ARBA00023002"/>
    </source>
</evidence>
<evidence type="ECO:0000256" key="8">
    <source>
        <dbReference type="ARBA" id="ARBA00023621"/>
    </source>
</evidence>
<dbReference type="EC" id="1.1.1.270" evidence="8"/>
<evidence type="ECO:0000256" key="5">
    <source>
        <dbReference type="ARBA" id="ARBA00023098"/>
    </source>
</evidence>
<dbReference type="AlphaFoldDB" id="A0A067N926"/>
<keyword evidence="10" id="KW-1185">Reference proteome</keyword>